<accession>A0A3M7S010</accession>
<keyword evidence="1" id="KW-0812">Transmembrane</keyword>
<name>A0A3M7S010_BRAPC</name>
<keyword evidence="1" id="KW-0472">Membrane</keyword>
<keyword evidence="1" id="KW-1133">Transmembrane helix</keyword>
<feature type="transmembrane region" description="Helical" evidence="1">
    <location>
        <begin position="21"/>
        <end position="37"/>
    </location>
</feature>
<comment type="caution">
    <text evidence="2">The sequence shown here is derived from an EMBL/GenBank/DDBJ whole genome shotgun (WGS) entry which is preliminary data.</text>
</comment>
<evidence type="ECO:0000313" key="2">
    <source>
        <dbReference type="EMBL" id="RNA29161.1"/>
    </source>
</evidence>
<gene>
    <name evidence="2" type="ORF">BpHYR1_034057</name>
</gene>
<evidence type="ECO:0000313" key="3">
    <source>
        <dbReference type="Proteomes" id="UP000276133"/>
    </source>
</evidence>
<keyword evidence="3" id="KW-1185">Reference proteome</keyword>
<protein>
    <submittedName>
        <fullName evidence="2">Uncharacterized protein</fullName>
    </submittedName>
</protein>
<dbReference type="Proteomes" id="UP000276133">
    <property type="component" value="Unassembled WGS sequence"/>
</dbReference>
<reference evidence="2 3" key="1">
    <citation type="journal article" date="2018" name="Sci. Rep.">
        <title>Genomic signatures of local adaptation to the degree of environmental predictability in rotifers.</title>
        <authorList>
            <person name="Franch-Gras L."/>
            <person name="Hahn C."/>
            <person name="Garcia-Roger E.M."/>
            <person name="Carmona M.J."/>
            <person name="Serra M."/>
            <person name="Gomez A."/>
        </authorList>
    </citation>
    <scope>NUCLEOTIDE SEQUENCE [LARGE SCALE GENOMIC DNA]</scope>
    <source>
        <strain evidence="2">HYR1</strain>
    </source>
</reference>
<proteinExistence type="predicted"/>
<dbReference type="EMBL" id="REGN01002270">
    <property type="protein sequence ID" value="RNA29161.1"/>
    <property type="molecule type" value="Genomic_DNA"/>
</dbReference>
<organism evidence="2 3">
    <name type="scientific">Brachionus plicatilis</name>
    <name type="common">Marine rotifer</name>
    <name type="synonym">Brachionus muelleri</name>
    <dbReference type="NCBI Taxonomy" id="10195"/>
    <lineage>
        <taxon>Eukaryota</taxon>
        <taxon>Metazoa</taxon>
        <taxon>Spiralia</taxon>
        <taxon>Gnathifera</taxon>
        <taxon>Rotifera</taxon>
        <taxon>Eurotatoria</taxon>
        <taxon>Monogononta</taxon>
        <taxon>Pseudotrocha</taxon>
        <taxon>Ploima</taxon>
        <taxon>Brachionidae</taxon>
        <taxon>Brachionus</taxon>
    </lineage>
</organism>
<sequence length="95" mass="10946">MRIENRTIRILGHRFEKNFKLKIELFLLVITTITIIIDRITSVTKTMTILITIARCITVSTTISSNTRKDGFLVLQKDILLNTIFVTQIKNSHSN</sequence>
<dbReference type="AlphaFoldDB" id="A0A3M7S010"/>
<evidence type="ECO:0000256" key="1">
    <source>
        <dbReference type="SAM" id="Phobius"/>
    </source>
</evidence>